<dbReference type="RefSeq" id="WP_090867694.1">
    <property type="nucleotide sequence ID" value="NZ_FOHE01000003.1"/>
</dbReference>
<evidence type="ECO:0000313" key="2">
    <source>
        <dbReference type="Proteomes" id="UP000198618"/>
    </source>
</evidence>
<dbReference type="EMBL" id="FOHE01000003">
    <property type="protein sequence ID" value="SES94157.1"/>
    <property type="molecule type" value="Genomic_DNA"/>
</dbReference>
<reference evidence="1 2" key="1">
    <citation type="submission" date="2016-10" db="EMBL/GenBank/DDBJ databases">
        <authorList>
            <person name="de Groot N.N."/>
        </authorList>
    </citation>
    <scope>NUCLEOTIDE SEQUENCE [LARGE SCALE GENOMIC DNA]</scope>
    <source>
        <strain evidence="1 2">IBRC-M 10780</strain>
    </source>
</reference>
<organism evidence="1 2">
    <name type="scientific">Oceanobacillus limi</name>
    <dbReference type="NCBI Taxonomy" id="930131"/>
    <lineage>
        <taxon>Bacteria</taxon>
        <taxon>Bacillati</taxon>
        <taxon>Bacillota</taxon>
        <taxon>Bacilli</taxon>
        <taxon>Bacillales</taxon>
        <taxon>Bacillaceae</taxon>
        <taxon>Oceanobacillus</taxon>
    </lineage>
</organism>
<dbReference type="OrthoDB" id="2475162at2"/>
<accession>A0A1I0AIN1</accession>
<proteinExistence type="predicted"/>
<sequence>MNDVTMYYEYIHDEKVPVWFVVENIDWSNPSLYLNLKSYSQRDISYFQNDDIKVSVLLSDLILNHIQENHFGINLINIESGINDYGYDKRHIKALVIRVVDVKEVIYMDRVLV</sequence>
<keyword evidence="2" id="KW-1185">Reference proteome</keyword>
<dbReference type="Proteomes" id="UP000198618">
    <property type="component" value="Unassembled WGS sequence"/>
</dbReference>
<evidence type="ECO:0000313" key="1">
    <source>
        <dbReference type="EMBL" id="SES94157.1"/>
    </source>
</evidence>
<dbReference type="STRING" id="930131.SAMN05216389_103269"/>
<protein>
    <submittedName>
        <fullName evidence="1">Uncharacterized protein</fullName>
    </submittedName>
</protein>
<name>A0A1I0AIN1_9BACI</name>
<gene>
    <name evidence="1" type="ORF">SAMN05216389_103269</name>
</gene>
<dbReference type="AlphaFoldDB" id="A0A1I0AIN1"/>